<dbReference type="AlphaFoldDB" id="A0A4R1QNH8"/>
<protein>
    <submittedName>
        <fullName evidence="2">Uncharacterized protein DUF1659</fullName>
    </submittedName>
</protein>
<dbReference type="Proteomes" id="UP000295658">
    <property type="component" value="Unassembled WGS sequence"/>
</dbReference>
<evidence type="ECO:0000259" key="1">
    <source>
        <dbReference type="Pfam" id="PF07872"/>
    </source>
</evidence>
<comment type="caution">
    <text evidence="2">The sequence shown here is derived from an EMBL/GenBank/DDBJ whole genome shotgun (WGS) entry which is preliminary data.</text>
</comment>
<dbReference type="Pfam" id="PF07872">
    <property type="entry name" value="DUF1659"/>
    <property type="match status" value="1"/>
</dbReference>
<gene>
    <name evidence="2" type="ORF">EDD69_10743</name>
</gene>
<feature type="domain" description="DUF1659" evidence="1">
    <location>
        <begin position="3"/>
        <end position="66"/>
    </location>
</feature>
<keyword evidence="3" id="KW-1185">Reference proteome</keyword>
<accession>A0A4R1QNH8</accession>
<dbReference type="OrthoDB" id="48766at2"/>
<reference evidence="2 3" key="1">
    <citation type="submission" date="2019-03" db="EMBL/GenBank/DDBJ databases">
        <title>Genomic Encyclopedia of Type Strains, Phase IV (KMG-IV): sequencing the most valuable type-strain genomes for metagenomic binning, comparative biology and taxonomic classification.</title>
        <authorList>
            <person name="Goeker M."/>
        </authorList>
    </citation>
    <scope>NUCLEOTIDE SEQUENCE [LARGE SCALE GENOMIC DNA]</scope>
    <source>
        <strain evidence="2 3">DSM 24979</strain>
    </source>
</reference>
<evidence type="ECO:0000313" key="2">
    <source>
        <dbReference type="EMBL" id="TCL49223.1"/>
    </source>
</evidence>
<sequence length="68" mass="7569">MIQRSQLRLVFENGMTEDGKPLYKNKNYSNIKPTATESSLFSVAQALASLQSASLAHVQRTDFHVLGE</sequence>
<proteinExistence type="predicted"/>
<evidence type="ECO:0000313" key="3">
    <source>
        <dbReference type="Proteomes" id="UP000295658"/>
    </source>
</evidence>
<organism evidence="2 3">
    <name type="scientific">Thermolongibacillus altinsuensis</name>
    <dbReference type="NCBI Taxonomy" id="575256"/>
    <lineage>
        <taxon>Bacteria</taxon>
        <taxon>Bacillati</taxon>
        <taxon>Bacillota</taxon>
        <taxon>Bacilli</taxon>
        <taxon>Bacillales</taxon>
        <taxon>Anoxybacillaceae</taxon>
        <taxon>Thermolongibacillus</taxon>
    </lineage>
</organism>
<name>A0A4R1QNH8_9BACL</name>
<dbReference type="InterPro" id="IPR012454">
    <property type="entry name" value="DUF1659"/>
</dbReference>
<dbReference type="EMBL" id="SLUL01000007">
    <property type="protein sequence ID" value="TCL49223.1"/>
    <property type="molecule type" value="Genomic_DNA"/>
</dbReference>
<dbReference type="RefSeq" id="WP_132948444.1">
    <property type="nucleotide sequence ID" value="NZ_SLUL01000007.1"/>
</dbReference>